<name>A0A8J5M3Y9_9STRA</name>
<dbReference type="Proteomes" id="UP000709295">
    <property type="component" value="Unassembled WGS sequence"/>
</dbReference>
<protein>
    <submittedName>
        <fullName evidence="1">Uncharacterized protein</fullName>
    </submittedName>
</protein>
<comment type="caution">
    <text evidence="1">The sequence shown here is derived from an EMBL/GenBank/DDBJ whole genome shotgun (WGS) entry which is preliminary data.</text>
</comment>
<organism evidence="1 2">
    <name type="scientific">Phytophthora aleatoria</name>
    <dbReference type="NCBI Taxonomy" id="2496075"/>
    <lineage>
        <taxon>Eukaryota</taxon>
        <taxon>Sar</taxon>
        <taxon>Stramenopiles</taxon>
        <taxon>Oomycota</taxon>
        <taxon>Peronosporomycetes</taxon>
        <taxon>Peronosporales</taxon>
        <taxon>Peronosporaceae</taxon>
        <taxon>Phytophthora</taxon>
    </lineage>
</organism>
<gene>
    <name evidence="1" type="ORF">JG688_00008217</name>
</gene>
<dbReference type="EMBL" id="JAENGY010000423">
    <property type="protein sequence ID" value="KAG6963300.1"/>
    <property type="molecule type" value="Genomic_DNA"/>
</dbReference>
<dbReference type="AlphaFoldDB" id="A0A8J5M3Y9"/>
<keyword evidence="2" id="KW-1185">Reference proteome</keyword>
<accession>A0A8J5M3Y9</accession>
<sequence length="108" mass="12456">MSQLRLLDDDDEEKTTAKSNALKQVTYIHLRLQERANLVVLSLAEQYTYAKAMLEPLLEHLSNLSTSDSIKSSCRYDYAAGKRTQARLKFSSNMAIMRSWITYSKNLY</sequence>
<reference evidence="1" key="1">
    <citation type="submission" date="2021-01" db="EMBL/GenBank/DDBJ databases">
        <title>Phytophthora aleatoria, a newly-described species from Pinus radiata is distinct from Phytophthora cactorum isolates based on comparative genomics.</title>
        <authorList>
            <person name="Mcdougal R."/>
            <person name="Panda P."/>
            <person name="Williams N."/>
            <person name="Studholme D.J."/>
        </authorList>
    </citation>
    <scope>NUCLEOTIDE SEQUENCE</scope>
    <source>
        <strain evidence="1">NZFS 4037</strain>
    </source>
</reference>
<proteinExistence type="predicted"/>
<evidence type="ECO:0000313" key="1">
    <source>
        <dbReference type="EMBL" id="KAG6963300.1"/>
    </source>
</evidence>
<evidence type="ECO:0000313" key="2">
    <source>
        <dbReference type="Proteomes" id="UP000709295"/>
    </source>
</evidence>